<comment type="caution">
    <text evidence="2">The sequence shown here is derived from an EMBL/GenBank/DDBJ whole genome shotgun (WGS) entry which is preliminary data.</text>
</comment>
<reference evidence="2 3" key="1">
    <citation type="submission" date="2020-07" db="EMBL/GenBank/DDBJ databases">
        <title>Sequencing the genomes of 1000 actinobacteria strains.</title>
        <authorList>
            <person name="Klenk H.-P."/>
        </authorList>
    </citation>
    <scope>NUCLEOTIDE SEQUENCE [LARGE SCALE GENOMIC DNA]</scope>
    <source>
        <strain evidence="2 3">DSM 42178</strain>
    </source>
</reference>
<feature type="region of interest" description="Disordered" evidence="1">
    <location>
        <begin position="1"/>
        <end position="33"/>
    </location>
</feature>
<sequence length="148" mass="15975">MSEVRGADGDGRPRTVPEAARAGGGTGLPDGLLEPWDELGVPLMVDERQVKSWREVIRPGETHPTHTHRHPWITVVVSGGTGESWTGDGVLVGVGSLPTGLTRYNGEDLLPRRHFVRNTGGDEVVFVAVELRIDEPVLEQDAPDAQAE</sequence>
<proteinExistence type="predicted"/>
<organism evidence="2 3">
    <name type="scientific">Allostreptomyces psammosilenae</name>
    <dbReference type="NCBI Taxonomy" id="1892865"/>
    <lineage>
        <taxon>Bacteria</taxon>
        <taxon>Bacillati</taxon>
        <taxon>Actinomycetota</taxon>
        <taxon>Actinomycetes</taxon>
        <taxon>Kitasatosporales</taxon>
        <taxon>Streptomycetaceae</taxon>
        <taxon>Allostreptomyces</taxon>
    </lineage>
</organism>
<protein>
    <recommendedName>
        <fullName evidence="4">Cupin domain-containing protein</fullName>
    </recommendedName>
</protein>
<dbReference type="InterPro" id="IPR014710">
    <property type="entry name" value="RmlC-like_jellyroll"/>
</dbReference>
<keyword evidence="3" id="KW-1185">Reference proteome</keyword>
<dbReference type="SUPFAM" id="SSF51182">
    <property type="entry name" value="RmlC-like cupins"/>
    <property type="match status" value="1"/>
</dbReference>
<name>A0A852ZRA6_9ACTN</name>
<gene>
    <name evidence="2" type="ORF">FHU37_001238</name>
</gene>
<dbReference type="AlphaFoldDB" id="A0A852ZRA6"/>
<evidence type="ECO:0000256" key="1">
    <source>
        <dbReference type="SAM" id="MobiDB-lite"/>
    </source>
</evidence>
<dbReference type="Proteomes" id="UP000567795">
    <property type="component" value="Unassembled WGS sequence"/>
</dbReference>
<dbReference type="EMBL" id="JACBZD010000001">
    <property type="protein sequence ID" value="NYI04295.1"/>
    <property type="molecule type" value="Genomic_DNA"/>
</dbReference>
<evidence type="ECO:0008006" key="4">
    <source>
        <dbReference type="Google" id="ProtNLM"/>
    </source>
</evidence>
<evidence type="ECO:0000313" key="2">
    <source>
        <dbReference type="EMBL" id="NYI04295.1"/>
    </source>
</evidence>
<accession>A0A852ZRA6</accession>
<dbReference type="RefSeq" id="WP_179813209.1">
    <property type="nucleotide sequence ID" value="NZ_JACBZD010000001.1"/>
</dbReference>
<evidence type="ECO:0000313" key="3">
    <source>
        <dbReference type="Proteomes" id="UP000567795"/>
    </source>
</evidence>
<feature type="compositionally biased region" description="Basic and acidic residues" evidence="1">
    <location>
        <begin position="1"/>
        <end position="15"/>
    </location>
</feature>
<dbReference type="InterPro" id="IPR011051">
    <property type="entry name" value="RmlC_Cupin_sf"/>
</dbReference>
<dbReference type="Gene3D" id="2.60.120.10">
    <property type="entry name" value="Jelly Rolls"/>
    <property type="match status" value="1"/>
</dbReference>